<keyword evidence="5" id="KW-0479">Metal-binding</keyword>
<keyword evidence="7" id="KW-0677">Repeat</keyword>
<keyword evidence="10" id="KW-0325">Glycoprotein</keyword>
<evidence type="ECO:0000256" key="10">
    <source>
        <dbReference type="ARBA" id="ARBA00023180"/>
    </source>
</evidence>
<dbReference type="Pfam" id="PF06468">
    <property type="entry name" value="Spond_N"/>
    <property type="match status" value="1"/>
</dbReference>
<evidence type="ECO:0000256" key="8">
    <source>
        <dbReference type="ARBA" id="ARBA00022889"/>
    </source>
</evidence>
<dbReference type="FunCoup" id="A0A6P6YH31">
    <property type="interactions" value="29"/>
</dbReference>
<sequence>MLANCEPQLWNHHHNNNNNHYHQQQQQHSYYSGGFSGGGGGYSSSNIINNYSLPTANSGVVGANNNNNNNFFNQNHFTDYIACSRNEIDALITNQQPNNEPHGFRIKIQANPDKYVPNEMYTIVLQGDQNRLSKYSGPGGSMVYGHPSSSSSSTSSGGNSQRFTEFVLYVVPKDFLSSQSSPSLSSSSSVSPSLTSTQQRSLFDVGSFQPQVYTDSLVKLSKDCPNAVTHTSPVPKNEISVMWLAPQQGSGCIVFKAIVAESKDKWYHEDGGLTKVLCEEEADTIADAESEIVDECCACDEAKYEVTFEGYWSKYTHPKDFPANAWQTHFSDIIGASHSSDFRIWEYGGYASEGVKQVAESGITKKLESELKAESSKIRTIIKARGLWYPNLNGKTFAVFRVDNRHHLMSLLSMLGPSPDWFIGVSALELCLKNCSWVADKSINLYLWDAGTDSGVTYLSRDLPTIPQERIRRITSTSPNLPESPFYDPSGAPMKPFARLTISRQRIYEKVCGDDDNRFSISDFDDDDNRSADCSVTEWTVFGPCSVACGHGIRKRTRNYMNEKRAKEVGCNMKLIETEECGAKCVNNVSCETTAWSEWTSCNVTCGRGYRKRNRKFLHRLARSLCHNVELEQRESCVGTSSNCGHQNQHQSSSSSSSLSTTLTGSSTGHNNYDQEIIEPHCAVTNWSEWTPCSVECGKGIKYRNRLYINAYKSKNVCNVKLIQSIDCFNKACMTLNNDAQHVCSLPKEVGPCRGYFPRYYYDSSKGACLQFIYRGCRGNHNNFDRLQDCKEKCENHFKGMIDENIRPNSNQMYNQYNHSMTSPLIGDDQNLVIDCVVTLWSEWSQCTKPCGKARKERRREIKLNPQNGGRKCPKLVQRRKCKENPPCECAMSEWSEWSSCEAHCDTGNGLKHRYRNITQYPDPGRPTCGATVERQFCVDYTPCNNNNRMVPSS</sequence>
<dbReference type="SUPFAM" id="SSF57362">
    <property type="entry name" value="BPTI-like"/>
    <property type="match status" value="1"/>
</dbReference>
<reference evidence="17" key="1">
    <citation type="submission" date="2025-08" db="UniProtKB">
        <authorList>
            <consortium name="RefSeq"/>
        </authorList>
    </citation>
    <scope>IDENTIFICATION</scope>
    <source>
        <strain evidence="17">Airmid</strain>
    </source>
</reference>
<name>A0A6P6YH31_DERPT</name>
<evidence type="ECO:0000259" key="13">
    <source>
        <dbReference type="PROSITE" id="PS50279"/>
    </source>
</evidence>
<evidence type="ECO:0000256" key="1">
    <source>
        <dbReference type="ARBA" id="ARBA00004498"/>
    </source>
</evidence>
<dbReference type="InterPro" id="IPR002223">
    <property type="entry name" value="Kunitz_BPTI"/>
</dbReference>
<dbReference type="InterPro" id="IPR000884">
    <property type="entry name" value="TSP1_rpt"/>
</dbReference>
<dbReference type="CDD" id="cd00109">
    <property type="entry name" value="Kunitz-type"/>
    <property type="match status" value="1"/>
</dbReference>
<keyword evidence="6" id="KW-0732">Signal</keyword>
<dbReference type="InterPro" id="IPR002861">
    <property type="entry name" value="Reeler_dom"/>
</dbReference>
<dbReference type="GO" id="GO:0004867">
    <property type="term" value="F:serine-type endopeptidase inhibitor activity"/>
    <property type="evidence" value="ECO:0007669"/>
    <property type="project" value="InterPro"/>
</dbReference>
<evidence type="ECO:0000256" key="2">
    <source>
        <dbReference type="ARBA" id="ARBA00019594"/>
    </source>
</evidence>
<dbReference type="PRINTS" id="PR00759">
    <property type="entry name" value="BASICPTASE"/>
</dbReference>
<dbReference type="FunFam" id="2.60.40.2130:FF:000002">
    <property type="entry name" value="Putative Spondin-1"/>
    <property type="match status" value="1"/>
</dbReference>
<dbReference type="InterPro" id="IPR038678">
    <property type="entry name" value="Spondin_N_sf"/>
</dbReference>
<evidence type="ECO:0000313" key="16">
    <source>
        <dbReference type="Proteomes" id="UP000515146"/>
    </source>
</evidence>
<dbReference type="GO" id="GO:0007155">
    <property type="term" value="P:cell adhesion"/>
    <property type="evidence" value="ECO:0007669"/>
    <property type="project" value="UniProtKB-KW"/>
</dbReference>
<dbReference type="Pfam" id="PF00090">
    <property type="entry name" value="TSP_1"/>
    <property type="match status" value="3"/>
</dbReference>
<dbReference type="PROSITE" id="PS50279">
    <property type="entry name" value="BPTI_KUNITZ_2"/>
    <property type="match status" value="1"/>
</dbReference>
<organism evidence="16 17">
    <name type="scientific">Dermatophagoides pteronyssinus</name>
    <name type="common">European house dust mite</name>
    <dbReference type="NCBI Taxonomy" id="6956"/>
    <lineage>
        <taxon>Eukaryota</taxon>
        <taxon>Metazoa</taxon>
        <taxon>Ecdysozoa</taxon>
        <taxon>Arthropoda</taxon>
        <taxon>Chelicerata</taxon>
        <taxon>Arachnida</taxon>
        <taxon>Acari</taxon>
        <taxon>Acariformes</taxon>
        <taxon>Sarcoptiformes</taxon>
        <taxon>Astigmata</taxon>
        <taxon>Psoroptidia</taxon>
        <taxon>Analgoidea</taxon>
        <taxon>Pyroglyphidae</taxon>
        <taxon>Dermatophagoidinae</taxon>
        <taxon>Dermatophagoides</taxon>
    </lineage>
</organism>
<dbReference type="NCBIfam" id="NF038123">
    <property type="entry name" value="NF038123_dom"/>
    <property type="match status" value="1"/>
</dbReference>
<evidence type="ECO:0000259" key="14">
    <source>
        <dbReference type="PROSITE" id="PS51019"/>
    </source>
</evidence>
<dbReference type="Gene3D" id="4.10.410.10">
    <property type="entry name" value="Pancreatic trypsin inhibitor Kunitz domain"/>
    <property type="match status" value="1"/>
</dbReference>
<keyword evidence="8" id="KW-0130">Cell adhesion</keyword>
<dbReference type="InterPro" id="IPR051418">
    <property type="entry name" value="Spondin/Thrombospondin_T1"/>
</dbReference>
<dbReference type="PANTHER" id="PTHR11311:SF16">
    <property type="entry name" value="SPONDIN-1"/>
    <property type="match status" value="1"/>
</dbReference>
<feature type="domain" description="BPTI/Kunitz inhibitor" evidence="13">
    <location>
        <begin position="744"/>
        <end position="794"/>
    </location>
</feature>
<keyword evidence="16" id="KW-1185">Reference proteome</keyword>
<accession>A0A6P6YH31</accession>
<feature type="region of interest" description="Disordered" evidence="12">
    <location>
        <begin position="648"/>
        <end position="667"/>
    </location>
</feature>
<keyword evidence="3" id="KW-0964">Secreted</keyword>
<dbReference type="FunFam" id="2.20.100.10:FF:000019">
    <property type="entry name" value="Thrombospondin type 1 domain containing 7A"/>
    <property type="match status" value="1"/>
</dbReference>
<dbReference type="Gene3D" id="2.60.40.4060">
    <property type="entry name" value="Reeler domain"/>
    <property type="match status" value="1"/>
</dbReference>
<dbReference type="CDD" id="cd08544">
    <property type="entry name" value="Reeler"/>
    <property type="match status" value="1"/>
</dbReference>
<gene>
    <name evidence="17" type="primary">LOC113797882</name>
</gene>
<protein>
    <recommendedName>
        <fullName evidence="2">Spondin-1</fullName>
    </recommendedName>
    <alternativeName>
        <fullName evidence="11">F-spondin</fullName>
    </alternativeName>
</protein>
<evidence type="ECO:0000259" key="15">
    <source>
        <dbReference type="PROSITE" id="PS51020"/>
    </source>
</evidence>
<dbReference type="AlphaFoldDB" id="A0A6P6YH31"/>
<dbReference type="InterPro" id="IPR042307">
    <property type="entry name" value="Reeler_sf"/>
</dbReference>
<evidence type="ECO:0000256" key="5">
    <source>
        <dbReference type="ARBA" id="ARBA00022723"/>
    </source>
</evidence>
<evidence type="ECO:0000256" key="9">
    <source>
        <dbReference type="ARBA" id="ARBA00023157"/>
    </source>
</evidence>
<evidence type="ECO:0000256" key="7">
    <source>
        <dbReference type="ARBA" id="ARBA00022737"/>
    </source>
</evidence>
<dbReference type="Gene3D" id="2.20.100.10">
    <property type="entry name" value="Thrombospondin type-1 (TSP1) repeat"/>
    <property type="match status" value="5"/>
</dbReference>
<dbReference type="SUPFAM" id="SSF82895">
    <property type="entry name" value="TSP-1 type 1 repeat"/>
    <property type="match status" value="5"/>
</dbReference>
<feature type="domain" description="Reelin" evidence="14">
    <location>
        <begin position="68"/>
        <end position="291"/>
    </location>
</feature>
<feature type="domain" description="Spondin" evidence="15">
    <location>
        <begin position="292"/>
        <end position="482"/>
    </location>
</feature>
<feature type="region of interest" description="Disordered" evidence="12">
    <location>
        <begin position="136"/>
        <end position="158"/>
    </location>
</feature>
<keyword evidence="4" id="KW-0272">Extracellular matrix</keyword>
<dbReference type="RefSeq" id="XP_027204139.1">
    <property type="nucleotide sequence ID" value="XM_027348338.1"/>
</dbReference>
<dbReference type="InterPro" id="IPR020901">
    <property type="entry name" value="Prtase_inh_Kunz-CS"/>
</dbReference>
<dbReference type="Pfam" id="PF00014">
    <property type="entry name" value="Kunitz_BPTI"/>
    <property type="match status" value="1"/>
</dbReference>
<dbReference type="GO" id="GO:0046872">
    <property type="term" value="F:metal ion binding"/>
    <property type="evidence" value="ECO:0007669"/>
    <property type="project" value="UniProtKB-KW"/>
</dbReference>
<dbReference type="PROSITE" id="PS00280">
    <property type="entry name" value="BPTI_KUNITZ_1"/>
    <property type="match status" value="1"/>
</dbReference>
<dbReference type="OrthoDB" id="347314at2759"/>
<proteinExistence type="predicted"/>
<dbReference type="PANTHER" id="PTHR11311">
    <property type="entry name" value="SPONDIN"/>
    <property type="match status" value="1"/>
</dbReference>
<evidence type="ECO:0000256" key="3">
    <source>
        <dbReference type="ARBA" id="ARBA00022525"/>
    </source>
</evidence>
<dbReference type="InParanoid" id="A0A6P6YH31"/>
<evidence type="ECO:0000256" key="6">
    <source>
        <dbReference type="ARBA" id="ARBA00022729"/>
    </source>
</evidence>
<dbReference type="PROSITE" id="PS51019">
    <property type="entry name" value="REELIN"/>
    <property type="match status" value="1"/>
</dbReference>
<dbReference type="InterPro" id="IPR036383">
    <property type="entry name" value="TSP1_rpt_sf"/>
</dbReference>
<dbReference type="SMART" id="SM00131">
    <property type="entry name" value="KU"/>
    <property type="match status" value="1"/>
</dbReference>
<evidence type="ECO:0000256" key="4">
    <source>
        <dbReference type="ARBA" id="ARBA00022530"/>
    </source>
</evidence>
<comment type="subcellular location">
    <subcellularLocation>
        <location evidence="1">Secreted</location>
        <location evidence="1">Extracellular space</location>
        <location evidence="1">Extracellular matrix</location>
    </subcellularLocation>
</comment>
<evidence type="ECO:0000313" key="17">
    <source>
        <dbReference type="RefSeq" id="XP_027204139.1"/>
    </source>
</evidence>
<dbReference type="OMA" id="VDCMVTP"/>
<feature type="compositionally biased region" description="Low complexity" evidence="12">
    <location>
        <begin position="143"/>
        <end position="158"/>
    </location>
</feature>
<dbReference type="KEGG" id="dpte:113797882"/>
<evidence type="ECO:0000256" key="11">
    <source>
        <dbReference type="ARBA" id="ARBA00030964"/>
    </source>
</evidence>
<dbReference type="Pfam" id="PF19028">
    <property type="entry name" value="TSP1_spondin"/>
    <property type="match status" value="2"/>
</dbReference>
<dbReference type="InterPro" id="IPR009465">
    <property type="entry name" value="Spondin_N"/>
</dbReference>
<dbReference type="PROSITE" id="PS50092">
    <property type="entry name" value="TSP1"/>
    <property type="match status" value="5"/>
</dbReference>
<dbReference type="InterPro" id="IPR044004">
    <property type="entry name" value="TSP1_spondin_dom"/>
</dbReference>
<dbReference type="Pfam" id="PF02014">
    <property type="entry name" value="Reeler"/>
    <property type="match status" value="1"/>
</dbReference>
<dbReference type="SMART" id="SM00209">
    <property type="entry name" value="TSP1"/>
    <property type="match status" value="5"/>
</dbReference>
<evidence type="ECO:0000256" key="12">
    <source>
        <dbReference type="SAM" id="MobiDB-lite"/>
    </source>
</evidence>
<dbReference type="Gene3D" id="2.60.40.2130">
    <property type="entry name" value="F-spondin domain"/>
    <property type="match status" value="1"/>
</dbReference>
<dbReference type="InterPro" id="IPR036880">
    <property type="entry name" value="Kunitz_BPTI_sf"/>
</dbReference>
<dbReference type="Proteomes" id="UP000515146">
    <property type="component" value="Unplaced"/>
</dbReference>
<keyword evidence="9" id="KW-1015">Disulfide bond</keyword>
<dbReference type="PROSITE" id="PS51020">
    <property type="entry name" value="SPONDIN"/>
    <property type="match status" value="1"/>
</dbReference>
<dbReference type="GO" id="GO:0031012">
    <property type="term" value="C:extracellular matrix"/>
    <property type="evidence" value="ECO:0007669"/>
    <property type="project" value="TreeGrafter"/>
</dbReference>